<dbReference type="PANTHER" id="PTHR33178">
    <property type="match status" value="1"/>
</dbReference>
<dbReference type="VEuPathDB" id="FungiDB:SPBR_05407"/>
<gene>
    <name evidence="3" type="ORF">SPBR_05407</name>
</gene>
<keyword evidence="4" id="KW-1185">Reference proteome</keyword>
<dbReference type="GeneID" id="63678605"/>
<dbReference type="Proteomes" id="UP000031575">
    <property type="component" value="Unassembled WGS sequence"/>
</dbReference>
<comment type="subunit">
    <text evidence="1">Homodimer.</text>
</comment>
<feature type="domain" description="Stress-response A/B barrel" evidence="2">
    <location>
        <begin position="1"/>
        <end position="86"/>
    </location>
</feature>
<dbReference type="InterPro" id="IPR011008">
    <property type="entry name" value="Dimeric_a/b-barrel"/>
</dbReference>
<evidence type="ECO:0000313" key="3">
    <source>
        <dbReference type="EMBL" id="KIH87317.1"/>
    </source>
</evidence>
<dbReference type="RefSeq" id="XP_040615327.1">
    <property type="nucleotide sequence ID" value="XM_040763684.1"/>
</dbReference>
<name>A0A0C2IQH9_9PEZI</name>
<comment type="caution">
    <text evidence="3">The sequence shown here is derived from an EMBL/GenBank/DDBJ whole genome shotgun (WGS) entry which is preliminary data.</text>
</comment>
<accession>A0A0C2IQH9</accession>
<proteinExistence type="predicted"/>
<evidence type="ECO:0000256" key="1">
    <source>
        <dbReference type="ARBA" id="ARBA00011738"/>
    </source>
</evidence>
<dbReference type="PROSITE" id="PS51502">
    <property type="entry name" value="S_R_A_B_BARREL"/>
    <property type="match status" value="1"/>
</dbReference>
<dbReference type="PANTHER" id="PTHR33178:SF10">
    <property type="entry name" value="STRESS-RESPONSE A_B BARREL DOMAIN-CONTAINING PROTEIN"/>
    <property type="match status" value="1"/>
</dbReference>
<evidence type="ECO:0000313" key="4">
    <source>
        <dbReference type="Proteomes" id="UP000031575"/>
    </source>
</evidence>
<dbReference type="AlphaFoldDB" id="A0A0C2IQH9"/>
<organism evidence="3 4">
    <name type="scientific">Sporothrix brasiliensis 5110</name>
    <dbReference type="NCBI Taxonomy" id="1398154"/>
    <lineage>
        <taxon>Eukaryota</taxon>
        <taxon>Fungi</taxon>
        <taxon>Dikarya</taxon>
        <taxon>Ascomycota</taxon>
        <taxon>Pezizomycotina</taxon>
        <taxon>Sordariomycetes</taxon>
        <taxon>Sordariomycetidae</taxon>
        <taxon>Ophiostomatales</taxon>
        <taxon>Ophiostomataceae</taxon>
        <taxon>Sporothrix</taxon>
    </lineage>
</organism>
<dbReference type="SUPFAM" id="SSF54909">
    <property type="entry name" value="Dimeric alpha+beta barrel"/>
    <property type="match status" value="1"/>
</dbReference>
<dbReference type="HOGENOM" id="CLU_080664_2_1_1"/>
<dbReference type="Gene3D" id="3.30.70.100">
    <property type="match status" value="1"/>
</dbReference>
<sequence length="91" mass="9804">MSLVHTVLLQFKEDAAPETVKEPYILSIKGGRDNSAEGMQGGITHGFVVEFATAADRDYYAKNDPAHLAYAASLRALVTKAVVVDFADGVY</sequence>
<reference evidence="3 4" key="1">
    <citation type="journal article" date="2014" name="BMC Genomics">
        <title>Comparative genomics of the major fungal agents of human and animal Sporotrichosis: Sporothrix schenckii and Sporothrix brasiliensis.</title>
        <authorList>
            <person name="Teixeira M.M."/>
            <person name="de Almeida L.G."/>
            <person name="Kubitschek-Barreira P."/>
            <person name="Alves F.L."/>
            <person name="Kioshima E.S."/>
            <person name="Abadio A.K."/>
            <person name="Fernandes L."/>
            <person name="Derengowski L.S."/>
            <person name="Ferreira K.S."/>
            <person name="Souza R.C."/>
            <person name="Ruiz J.C."/>
            <person name="de Andrade N.C."/>
            <person name="Paes H.C."/>
            <person name="Nicola A.M."/>
            <person name="Albuquerque P."/>
            <person name="Gerber A.L."/>
            <person name="Martins V.P."/>
            <person name="Peconick L.D."/>
            <person name="Neto A.V."/>
            <person name="Chaucanez C.B."/>
            <person name="Silva P.A."/>
            <person name="Cunha O.L."/>
            <person name="de Oliveira F.F."/>
            <person name="dos Santos T.C."/>
            <person name="Barros A.L."/>
            <person name="Soares M.A."/>
            <person name="de Oliveira L.M."/>
            <person name="Marini M.M."/>
            <person name="Villalobos-Duno H."/>
            <person name="Cunha M.M."/>
            <person name="de Hoog S."/>
            <person name="da Silveira J.F."/>
            <person name="Henrissat B."/>
            <person name="Nino-Vega G.A."/>
            <person name="Cisalpino P.S."/>
            <person name="Mora-Montes H.M."/>
            <person name="Almeida S.R."/>
            <person name="Stajich J.E."/>
            <person name="Lopes-Bezerra L.M."/>
            <person name="Vasconcelos A.T."/>
            <person name="Felipe M.S."/>
        </authorList>
    </citation>
    <scope>NUCLEOTIDE SEQUENCE [LARGE SCALE GENOMIC DNA]</scope>
    <source>
        <strain evidence="3 4">5110</strain>
    </source>
</reference>
<dbReference type="SMART" id="SM00886">
    <property type="entry name" value="Dabb"/>
    <property type="match status" value="1"/>
</dbReference>
<protein>
    <recommendedName>
        <fullName evidence="2">Stress-response A/B barrel domain-containing protein</fullName>
    </recommendedName>
</protein>
<dbReference type="InterPro" id="IPR013097">
    <property type="entry name" value="Dabb"/>
</dbReference>
<evidence type="ECO:0000259" key="2">
    <source>
        <dbReference type="PROSITE" id="PS51502"/>
    </source>
</evidence>
<dbReference type="Pfam" id="PF07876">
    <property type="entry name" value="Dabb"/>
    <property type="match status" value="1"/>
</dbReference>
<dbReference type="OrthoDB" id="1601230at2759"/>
<dbReference type="EMBL" id="AWTV01000010">
    <property type="protein sequence ID" value="KIH87317.1"/>
    <property type="molecule type" value="Genomic_DNA"/>
</dbReference>
<dbReference type="InterPro" id="IPR044662">
    <property type="entry name" value="HS1/DABB1-like"/>
</dbReference>